<dbReference type="KEGG" id="est:DN752_01665"/>
<dbReference type="RefSeq" id="WP_112782362.1">
    <property type="nucleotide sequence ID" value="NZ_CP030041.1"/>
</dbReference>
<dbReference type="Proteomes" id="UP000248688">
    <property type="component" value="Chromosome"/>
</dbReference>
<proteinExistence type="predicted"/>
<protein>
    <submittedName>
        <fullName evidence="1">Uncharacterized protein</fullName>
    </submittedName>
</protein>
<sequence length="214" mass="24953">MHQLKVQNLINVLLENQVELEEDFRLEVNGKLLDEKARSLQMALFESLGGIGEPILLDRLRFDFRIDRFLFLYDDAVHFNRYRMATLKTAVYEVFTFSWLDSYKRLCRTFERECHKAGLHDRIWNGPPIAAKCFGESMDPGDLTGNGAAGWKLNAYNDAQYDLLSRLHGYKIIRIPMYENIMTGGSLKKIDQLLMNPKQENYNAILNWLQRKAV</sequence>
<gene>
    <name evidence="1" type="ORF">DN752_01665</name>
</gene>
<evidence type="ECO:0000313" key="1">
    <source>
        <dbReference type="EMBL" id="AWW28941.1"/>
    </source>
</evidence>
<dbReference type="OrthoDB" id="4619215at2"/>
<name>A0A2Z4ID41_9BACT</name>
<evidence type="ECO:0000313" key="2">
    <source>
        <dbReference type="Proteomes" id="UP000248688"/>
    </source>
</evidence>
<dbReference type="Pfam" id="PF23913">
    <property type="entry name" value="DUF7255"/>
    <property type="match status" value="1"/>
</dbReference>
<accession>A0A2Z4ID41</accession>
<organism evidence="1 2">
    <name type="scientific">Echinicola strongylocentroti</name>
    <dbReference type="NCBI Taxonomy" id="1795355"/>
    <lineage>
        <taxon>Bacteria</taxon>
        <taxon>Pseudomonadati</taxon>
        <taxon>Bacteroidota</taxon>
        <taxon>Cytophagia</taxon>
        <taxon>Cytophagales</taxon>
        <taxon>Cyclobacteriaceae</taxon>
        <taxon>Echinicola</taxon>
    </lineage>
</organism>
<dbReference type="AlphaFoldDB" id="A0A2Z4ID41"/>
<dbReference type="EMBL" id="CP030041">
    <property type="protein sequence ID" value="AWW28941.1"/>
    <property type="molecule type" value="Genomic_DNA"/>
</dbReference>
<dbReference type="InterPro" id="IPR055679">
    <property type="entry name" value="DUF7255"/>
</dbReference>
<reference evidence="1 2" key="1">
    <citation type="submission" date="2018-06" db="EMBL/GenBank/DDBJ databases">
        <title>Echinicola strongylocentroti sp. nov., isolated from a sea urchin Strongylocentrotus intermedius.</title>
        <authorList>
            <person name="Bae S.S."/>
        </authorList>
    </citation>
    <scope>NUCLEOTIDE SEQUENCE [LARGE SCALE GENOMIC DNA]</scope>
    <source>
        <strain evidence="1 2">MEBiC08714</strain>
    </source>
</reference>
<keyword evidence="2" id="KW-1185">Reference proteome</keyword>